<keyword evidence="1" id="KW-1133">Transmembrane helix</keyword>
<accession>A0A6C0BSH0</accession>
<dbReference type="EMBL" id="MN739236">
    <property type="protein sequence ID" value="QHS95000.1"/>
    <property type="molecule type" value="Genomic_DNA"/>
</dbReference>
<evidence type="ECO:0008006" key="3">
    <source>
        <dbReference type="Google" id="ProtNLM"/>
    </source>
</evidence>
<evidence type="ECO:0000256" key="1">
    <source>
        <dbReference type="SAM" id="Phobius"/>
    </source>
</evidence>
<keyword evidence="1" id="KW-0472">Membrane</keyword>
<proteinExistence type="predicted"/>
<feature type="transmembrane region" description="Helical" evidence="1">
    <location>
        <begin position="32"/>
        <end position="50"/>
    </location>
</feature>
<reference evidence="2" key="1">
    <citation type="journal article" date="2020" name="Nature">
        <title>Giant virus diversity and host interactions through global metagenomics.</title>
        <authorList>
            <person name="Schulz F."/>
            <person name="Roux S."/>
            <person name="Paez-Espino D."/>
            <person name="Jungbluth S."/>
            <person name="Walsh D.A."/>
            <person name="Denef V.J."/>
            <person name="McMahon K.D."/>
            <person name="Konstantinidis K.T."/>
            <person name="Eloe-Fadrosh E.A."/>
            <person name="Kyrpides N.C."/>
            <person name="Woyke T."/>
        </authorList>
    </citation>
    <scope>NUCLEOTIDE SEQUENCE</scope>
    <source>
        <strain evidence="2">GVMAG-M-3300018428-16</strain>
    </source>
</reference>
<keyword evidence="1" id="KW-0812">Transmembrane</keyword>
<sequence>MENFIGIFITLLHILLVYVITAGIVLSNNLNVLLIFLIVLCLIIFQQYIFGRCPVTQFEHGKNLPNAPDLIEYTIAKGKLGNVITEKLITNIGMILVLNKIAFVYILEYYKNNTWVSYIKKIIKL</sequence>
<feature type="transmembrane region" description="Helical" evidence="1">
    <location>
        <begin position="7"/>
        <end position="26"/>
    </location>
</feature>
<dbReference type="AlphaFoldDB" id="A0A6C0BSH0"/>
<name>A0A6C0BSH0_9ZZZZ</name>
<protein>
    <recommendedName>
        <fullName evidence="3">DUF2784 family protein</fullName>
    </recommendedName>
</protein>
<feature type="transmembrane region" description="Helical" evidence="1">
    <location>
        <begin position="88"/>
        <end position="107"/>
    </location>
</feature>
<evidence type="ECO:0000313" key="2">
    <source>
        <dbReference type="EMBL" id="QHS95000.1"/>
    </source>
</evidence>
<organism evidence="2">
    <name type="scientific">viral metagenome</name>
    <dbReference type="NCBI Taxonomy" id="1070528"/>
    <lineage>
        <taxon>unclassified sequences</taxon>
        <taxon>metagenomes</taxon>
        <taxon>organismal metagenomes</taxon>
    </lineage>
</organism>